<dbReference type="PANTHER" id="PTHR34847">
    <property type="entry name" value="NODULATION PROTEIN U"/>
    <property type="match status" value="1"/>
</dbReference>
<dbReference type="Pfam" id="PF02543">
    <property type="entry name" value="Carbam_trans_N"/>
    <property type="match status" value="1"/>
</dbReference>
<dbReference type="InterPro" id="IPR043129">
    <property type="entry name" value="ATPase_NBD"/>
</dbReference>
<feature type="domain" description="Carbamoyltransferase C-terminal" evidence="3">
    <location>
        <begin position="325"/>
        <end position="469"/>
    </location>
</feature>
<dbReference type="InterPro" id="IPR038152">
    <property type="entry name" value="Carbam_trans_C_sf"/>
</dbReference>
<dbReference type="GO" id="GO:0016740">
    <property type="term" value="F:transferase activity"/>
    <property type="evidence" value="ECO:0007669"/>
    <property type="project" value="UniProtKB-KW"/>
</dbReference>
<dbReference type="Pfam" id="PF16861">
    <property type="entry name" value="Carbam_trans_C"/>
    <property type="match status" value="1"/>
</dbReference>
<dbReference type="PANTHER" id="PTHR34847:SF1">
    <property type="entry name" value="NODULATION PROTEIN U"/>
    <property type="match status" value="1"/>
</dbReference>
<reference evidence="4" key="1">
    <citation type="submission" date="2020-04" db="EMBL/GenBank/DDBJ databases">
        <authorList>
            <person name="Chiriac C."/>
            <person name="Salcher M."/>
            <person name="Ghai R."/>
            <person name="Kavagutti S V."/>
        </authorList>
    </citation>
    <scope>NUCLEOTIDE SEQUENCE</scope>
</reference>
<protein>
    <submittedName>
        <fullName evidence="4">COG2192 Predicted carbamoyl transferase, NodU family</fullName>
    </submittedName>
</protein>
<accession>A0A6J5NH29</accession>
<keyword evidence="4" id="KW-0808">Transferase</keyword>
<dbReference type="InterPro" id="IPR031730">
    <property type="entry name" value="Carbam_trans_C"/>
</dbReference>
<sequence length="481" mass="53780">MIILGINDSSHDASLAVLRDTEILFAAHAERYNKEKNTYSIPSELLNEALSHGKPDVIAYFEKRNRKRLRHALLGGINGEYKNLYKKNTKVLDGVAEVQVGHHRSHASAGYYTSGFSNATTVVIDAIGEFETATIWDCSGVKLKKVYSTRYPTSFGLFYSAFTKLLDLKPGTEEYILMGMAGFGDRGRFYEKVNSYFPKFNFQPQNMHTGISENSFQILSEQDKYDIAAAVQSVYEDRLIEFMAFAKKISKSDNLVFMGGCALNCVANTKLLPIWKNIWIMPNPGDSGSSLGAAASIAGRHLEWSGPYLGYEINNNYQVDNIVNNLVSNGIVGVASGRAEFGPRALGNRSLLADPRAAFNKDAVNKIKKREMFRPFAPVVLEEHASEWFDMDRPSPYMQFAFRCLKSEIIPAVVHVDGTSRVQTVSRVQHEGLYSVLKKWFEITGVPVLLNTSLNIKNQPLLNDEDDARMWDVSNPGILIL</sequence>
<gene>
    <name evidence="4" type="ORF">UFOVP658_169</name>
</gene>
<evidence type="ECO:0000313" key="4">
    <source>
        <dbReference type="EMBL" id="CAB4156811.1"/>
    </source>
</evidence>
<evidence type="ECO:0000259" key="3">
    <source>
        <dbReference type="Pfam" id="PF16861"/>
    </source>
</evidence>
<dbReference type="EMBL" id="LR796639">
    <property type="protein sequence ID" value="CAB4156811.1"/>
    <property type="molecule type" value="Genomic_DNA"/>
</dbReference>
<organism evidence="4">
    <name type="scientific">uncultured Caudovirales phage</name>
    <dbReference type="NCBI Taxonomy" id="2100421"/>
    <lineage>
        <taxon>Viruses</taxon>
        <taxon>Duplodnaviria</taxon>
        <taxon>Heunggongvirae</taxon>
        <taxon>Uroviricota</taxon>
        <taxon>Caudoviricetes</taxon>
        <taxon>Peduoviridae</taxon>
        <taxon>Maltschvirus</taxon>
        <taxon>Maltschvirus maltsch</taxon>
    </lineage>
</organism>
<dbReference type="CDD" id="cd24033">
    <property type="entry name" value="ASKHA_NBD_NodU_CmcH-like_N"/>
    <property type="match status" value="1"/>
</dbReference>
<dbReference type="InterPro" id="IPR051338">
    <property type="entry name" value="NodU/CmcH_Carbamoyltrnsfr"/>
</dbReference>
<dbReference type="InterPro" id="IPR003696">
    <property type="entry name" value="Carbtransf_dom"/>
</dbReference>
<proteinExistence type="inferred from homology"/>
<dbReference type="SUPFAM" id="SSF53067">
    <property type="entry name" value="Actin-like ATPase domain"/>
    <property type="match status" value="1"/>
</dbReference>
<dbReference type="Gene3D" id="3.30.420.40">
    <property type="match status" value="2"/>
</dbReference>
<comment type="similarity">
    <text evidence="1">Belongs to the NodU/CmcH family.</text>
</comment>
<name>A0A6J5NH29_9CAUD</name>
<dbReference type="Gene3D" id="3.90.870.20">
    <property type="entry name" value="Carbamoyltransferase, C-terminal domain"/>
    <property type="match status" value="1"/>
</dbReference>
<feature type="domain" description="Carbamoyltransferase" evidence="2">
    <location>
        <begin position="98"/>
        <end position="294"/>
    </location>
</feature>
<evidence type="ECO:0000259" key="2">
    <source>
        <dbReference type="Pfam" id="PF02543"/>
    </source>
</evidence>
<evidence type="ECO:0000256" key="1">
    <source>
        <dbReference type="ARBA" id="ARBA00006129"/>
    </source>
</evidence>